<dbReference type="Pfam" id="PF16220">
    <property type="entry name" value="DUF4880"/>
    <property type="match status" value="1"/>
</dbReference>
<dbReference type="Gene3D" id="2.60.120.1440">
    <property type="match status" value="1"/>
</dbReference>
<dbReference type="PANTHER" id="PTHR30273">
    <property type="entry name" value="PERIPLASMIC SIGNAL SENSOR AND SIGMA FACTOR ACTIVATOR FECR-RELATED"/>
    <property type="match status" value="1"/>
</dbReference>
<evidence type="ECO:0000259" key="2">
    <source>
        <dbReference type="Pfam" id="PF16220"/>
    </source>
</evidence>
<reference evidence="4" key="1">
    <citation type="submission" date="2017-05" db="EMBL/GenBank/DDBJ databases">
        <title>Complete and WGS of Bordetella genogroups.</title>
        <authorList>
            <person name="Spilker T."/>
            <person name="Lipuma J."/>
        </authorList>
    </citation>
    <scope>NUCLEOTIDE SEQUENCE [LARGE SCALE GENOMIC DNA]</scope>
    <source>
        <strain evidence="4">AU18089</strain>
    </source>
</reference>
<accession>A0A261RKS1</accession>
<gene>
    <name evidence="3" type="ORF">CAL19_05240</name>
</gene>
<feature type="domain" description="FecR N-terminal" evidence="2">
    <location>
        <begin position="16"/>
        <end position="58"/>
    </location>
</feature>
<dbReference type="RefSeq" id="WP_094796185.1">
    <property type="nucleotide sequence ID" value="NZ_NEVK01000003.1"/>
</dbReference>
<dbReference type="Proteomes" id="UP000216947">
    <property type="component" value="Unassembled WGS sequence"/>
</dbReference>
<organism evidence="3 4">
    <name type="scientific">Bordetella genomosp. 7</name>
    <dbReference type="NCBI Taxonomy" id="1416805"/>
    <lineage>
        <taxon>Bacteria</taxon>
        <taxon>Pseudomonadati</taxon>
        <taxon>Pseudomonadota</taxon>
        <taxon>Betaproteobacteria</taxon>
        <taxon>Burkholderiales</taxon>
        <taxon>Alcaligenaceae</taxon>
        <taxon>Bordetella</taxon>
    </lineage>
</organism>
<evidence type="ECO:0008006" key="5">
    <source>
        <dbReference type="Google" id="ProtNLM"/>
    </source>
</evidence>
<evidence type="ECO:0000313" key="4">
    <source>
        <dbReference type="Proteomes" id="UP000216947"/>
    </source>
</evidence>
<keyword evidence="4" id="KW-1185">Reference proteome</keyword>
<feature type="domain" description="FecR protein" evidence="1">
    <location>
        <begin position="113"/>
        <end position="205"/>
    </location>
</feature>
<dbReference type="PANTHER" id="PTHR30273:SF2">
    <property type="entry name" value="PROTEIN FECR"/>
    <property type="match status" value="1"/>
</dbReference>
<proteinExistence type="predicted"/>
<dbReference type="AlphaFoldDB" id="A0A261RKS1"/>
<dbReference type="InterPro" id="IPR006860">
    <property type="entry name" value="FecR"/>
</dbReference>
<dbReference type="PIRSF" id="PIRSF018266">
    <property type="entry name" value="FecR"/>
    <property type="match status" value="1"/>
</dbReference>
<name>A0A261RKS1_9BORD</name>
<dbReference type="Pfam" id="PF04773">
    <property type="entry name" value="FecR"/>
    <property type="match status" value="1"/>
</dbReference>
<dbReference type="GO" id="GO:0016989">
    <property type="term" value="F:sigma factor antagonist activity"/>
    <property type="evidence" value="ECO:0007669"/>
    <property type="project" value="TreeGrafter"/>
</dbReference>
<comment type="caution">
    <text evidence="3">The sequence shown here is derived from an EMBL/GenBank/DDBJ whole genome shotgun (WGS) entry which is preliminary data.</text>
</comment>
<dbReference type="InterPro" id="IPR012373">
    <property type="entry name" value="Ferrdict_sens_TM"/>
</dbReference>
<dbReference type="EMBL" id="NEVK01000003">
    <property type="protein sequence ID" value="OZI24893.1"/>
    <property type="molecule type" value="Genomic_DNA"/>
</dbReference>
<evidence type="ECO:0000259" key="1">
    <source>
        <dbReference type="Pfam" id="PF04773"/>
    </source>
</evidence>
<dbReference type="InterPro" id="IPR032623">
    <property type="entry name" value="FecR_N"/>
</dbReference>
<sequence>MPAWTSDAASPDPVAREAIAWWVRLQSGQGGAATEQACRRWRAADPRHEQAWSRLQRLSGMLREVPSDLAHAHFIPPPRSRRTVLKGLAGLLVATGTGAAAYEWTPWQRLISDYSTRVGERRRVMLPGEIRLDLASDSAVSVQMLGQRRQLALLRGQMGVRVPGSDGLPSLTVPASDGARVVAEHAHFGMQRARAGVRIDVYAGSLQLIDADGAIRTLRAGTALYQQRGAWRDAPPEAGQGAWADGMLVANGDRLDSVLAHLARYRHGSLSASPDVADLAVSGVFPLDDTDRALTMLQQSLPISVVRWGAWRVRVEPAHSGGRRPA</sequence>
<protein>
    <recommendedName>
        <fullName evidence="5">Iron dicitrate transport regulator FecR</fullName>
    </recommendedName>
</protein>
<evidence type="ECO:0000313" key="3">
    <source>
        <dbReference type="EMBL" id="OZI24893.1"/>
    </source>
</evidence>